<dbReference type="AlphaFoldDB" id="A0A7X8SPB1"/>
<evidence type="ECO:0000256" key="3">
    <source>
        <dbReference type="ARBA" id="ARBA00022729"/>
    </source>
</evidence>
<keyword evidence="3" id="KW-0732">Signal</keyword>
<name>A0A7X8SPB1_9BACT</name>
<dbReference type="Pfam" id="PF25106">
    <property type="entry name" value="VWA_4"/>
    <property type="match status" value="1"/>
</dbReference>
<feature type="domain" description="VWFA" evidence="4">
    <location>
        <begin position="17"/>
        <end position="207"/>
    </location>
</feature>
<evidence type="ECO:0000313" key="5">
    <source>
        <dbReference type="EMBL" id="NLR93820.1"/>
    </source>
</evidence>
<dbReference type="GO" id="GO:0004674">
    <property type="term" value="F:protein serine/threonine kinase activity"/>
    <property type="evidence" value="ECO:0007669"/>
    <property type="project" value="TreeGrafter"/>
</dbReference>
<dbReference type="PANTHER" id="PTHR47763">
    <property type="entry name" value="ALPHA-PROTEIN KINASE VWKA"/>
    <property type="match status" value="1"/>
</dbReference>
<organism evidence="5 6">
    <name type="scientific">Flammeovirga agarivorans</name>
    <dbReference type="NCBI Taxonomy" id="2726742"/>
    <lineage>
        <taxon>Bacteria</taxon>
        <taxon>Pseudomonadati</taxon>
        <taxon>Bacteroidota</taxon>
        <taxon>Cytophagia</taxon>
        <taxon>Cytophagales</taxon>
        <taxon>Flammeovirgaceae</taxon>
        <taxon>Flammeovirga</taxon>
    </lineage>
</organism>
<protein>
    <submittedName>
        <fullName evidence="5">VWA domain-containing protein</fullName>
    </submittedName>
</protein>
<accession>A0A7X8SPB1</accession>
<keyword evidence="6" id="KW-1185">Reference proteome</keyword>
<dbReference type="EMBL" id="JABAIL010000008">
    <property type="protein sequence ID" value="NLR93820.1"/>
    <property type="molecule type" value="Genomic_DNA"/>
</dbReference>
<keyword evidence="2" id="KW-0964">Secreted</keyword>
<evidence type="ECO:0000256" key="2">
    <source>
        <dbReference type="ARBA" id="ARBA00022525"/>
    </source>
</evidence>
<dbReference type="GO" id="GO:0005737">
    <property type="term" value="C:cytoplasm"/>
    <property type="evidence" value="ECO:0007669"/>
    <property type="project" value="TreeGrafter"/>
</dbReference>
<dbReference type="InterPro" id="IPR002035">
    <property type="entry name" value="VWF_A"/>
</dbReference>
<dbReference type="PANTHER" id="PTHR47763:SF1">
    <property type="entry name" value="DUF659 DOMAIN-CONTAINING PROTEIN"/>
    <property type="match status" value="1"/>
</dbReference>
<comment type="subcellular location">
    <subcellularLocation>
        <location evidence="1">Secreted</location>
    </subcellularLocation>
</comment>
<sequence>MKGPHLNIGSDAGFKVDIMLLADNTGSMGSAINDVKANFVSAYQQLLTSTDWDAEVGVSYYKDSTDSDPFVVLQEITNDDVLLQSAVNNLNASGGGDTPEGQLYALTQLSERTVTGWRPGATRIICWFGDQPGHDPVTINGQTCTLESTCEALLHTNTFVCAFSMDPSNNLNGSEQQATVVTNKTNGVNDGEYVKFNVVQDGVVDFIFNFIKKHTP</sequence>
<dbReference type="Proteomes" id="UP000585050">
    <property type="component" value="Unassembled WGS sequence"/>
</dbReference>
<dbReference type="InterPro" id="IPR036465">
    <property type="entry name" value="vWFA_dom_sf"/>
</dbReference>
<evidence type="ECO:0000256" key="1">
    <source>
        <dbReference type="ARBA" id="ARBA00004613"/>
    </source>
</evidence>
<dbReference type="RefSeq" id="WP_168884533.1">
    <property type="nucleotide sequence ID" value="NZ_JABAIL010000008.1"/>
</dbReference>
<reference evidence="5 6" key="1">
    <citation type="submission" date="2020-04" db="EMBL/GenBank/DDBJ databases">
        <title>Flammeovirga sp. SR4, a novel species isolated from seawater.</title>
        <authorList>
            <person name="Wang X."/>
        </authorList>
    </citation>
    <scope>NUCLEOTIDE SEQUENCE [LARGE SCALE GENOMIC DNA]</scope>
    <source>
        <strain evidence="5 6">SR4</strain>
    </source>
</reference>
<evidence type="ECO:0000259" key="4">
    <source>
        <dbReference type="PROSITE" id="PS50234"/>
    </source>
</evidence>
<dbReference type="InterPro" id="IPR056861">
    <property type="entry name" value="HMCN1-like_VWA"/>
</dbReference>
<dbReference type="InterPro" id="IPR052969">
    <property type="entry name" value="Thr-specific_kinase-like"/>
</dbReference>
<gene>
    <name evidence="5" type="ORF">HGP29_21650</name>
</gene>
<dbReference type="Gene3D" id="3.40.50.410">
    <property type="entry name" value="von Willebrand factor, type A domain"/>
    <property type="match status" value="1"/>
</dbReference>
<comment type="caution">
    <text evidence="5">The sequence shown here is derived from an EMBL/GenBank/DDBJ whole genome shotgun (WGS) entry which is preliminary data.</text>
</comment>
<evidence type="ECO:0000313" key="6">
    <source>
        <dbReference type="Proteomes" id="UP000585050"/>
    </source>
</evidence>
<proteinExistence type="predicted"/>
<dbReference type="SUPFAM" id="SSF53300">
    <property type="entry name" value="vWA-like"/>
    <property type="match status" value="1"/>
</dbReference>
<dbReference type="PROSITE" id="PS50234">
    <property type="entry name" value="VWFA"/>
    <property type="match status" value="1"/>
</dbReference>